<evidence type="ECO:0000313" key="2">
    <source>
        <dbReference type="EnsemblProtists" id="EOD10574"/>
    </source>
</evidence>
<protein>
    <submittedName>
        <fullName evidence="2">Uncharacterized protein</fullName>
    </submittedName>
</protein>
<dbReference type="HOGENOM" id="CLU_812411_0_0_1"/>
<dbReference type="Proteomes" id="UP000013827">
    <property type="component" value="Unassembled WGS sequence"/>
</dbReference>
<proteinExistence type="predicted"/>
<organism evidence="2 3">
    <name type="scientific">Emiliania huxleyi (strain CCMP1516)</name>
    <dbReference type="NCBI Taxonomy" id="280463"/>
    <lineage>
        <taxon>Eukaryota</taxon>
        <taxon>Haptista</taxon>
        <taxon>Haptophyta</taxon>
        <taxon>Prymnesiophyceae</taxon>
        <taxon>Isochrysidales</taxon>
        <taxon>Noelaerhabdaceae</taxon>
        <taxon>Emiliania</taxon>
    </lineage>
</organism>
<evidence type="ECO:0000313" key="3">
    <source>
        <dbReference type="Proteomes" id="UP000013827"/>
    </source>
</evidence>
<reference evidence="2" key="2">
    <citation type="submission" date="2024-10" db="UniProtKB">
        <authorList>
            <consortium name="EnsemblProtists"/>
        </authorList>
    </citation>
    <scope>IDENTIFICATION</scope>
</reference>
<dbReference type="AlphaFoldDB" id="A0A0D3IH39"/>
<feature type="signal peptide" evidence="1">
    <location>
        <begin position="1"/>
        <end position="17"/>
    </location>
</feature>
<keyword evidence="3" id="KW-1185">Reference proteome</keyword>
<evidence type="ECO:0000256" key="1">
    <source>
        <dbReference type="SAM" id="SignalP"/>
    </source>
</evidence>
<keyword evidence="1" id="KW-0732">Signal</keyword>
<accession>A0A0D3IH39</accession>
<reference evidence="3" key="1">
    <citation type="journal article" date="2013" name="Nature">
        <title>Pan genome of the phytoplankton Emiliania underpins its global distribution.</title>
        <authorList>
            <person name="Read B.A."/>
            <person name="Kegel J."/>
            <person name="Klute M.J."/>
            <person name="Kuo A."/>
            <person name="Lefebvre S.C."/>
            <person name="Maumus F."/>
            <person name="Mayer C."/>
            <person name="Miller J."/>
            <person name="Monier A."/>
            <person name="Salamov A."/>
            <person name="Young J."/>
            <person name="Aguilar M."/>
            <person name="Claverie J.M."/>
            <person name="Frickenhaus S."/>
            <person name="Gonzalez K."/>
            <person name="Herman E.K."/>
            <person name="Lin Y.C."/>
            <person name="Napier J."/>
            <person name="Ogata H."/>
            <person name="Sarno A.F."/>
            <person name="Shmutz J."/>
            <person name="Schroeder D."/>
            <person name="de Vargas C."/>
            <person name="Verret F."/>
            <person name="von Dassow P."/>
            <person name="Valentin K."/>
            <person name="Van de Peer Y."/>
            <person name="Wheeler G."/>
            <person name="Dacks J.B."/>
            <person name="Delwiche C.F."/>
            <person name="Dyhrman S.T."/>
            <person name="Glockner G."/>
            <person name="John U."/>
            <person name="Richards T."/>
            <person name="Worden A.Z."/>
            <person name="Zhang X."/>
            <person name="Grigoriev I.V."/>
            <person name="Allen A.E."/>
            <person name="Bidle K."/>
            <person name="Borodovsky M."/>
            <person name="Bowler C."/>
            <person name="Brownlee C."/>
            <person name="Cock J.M."/>
            <person name="Elias M."/>
            <person name="Gladyshev V.N."/>
            <person name="Groth M."/>
            <person name="Guda C."/>
            <person name="Hadaegh A."/>
            <person name="Iglesias-Rodriguez M.D."/>
            <person name="Jenkins J."/>
            <person name="Jones B.M."/>
            <person name="Lawson T."/>
            <person name="Leese F."/>
            <person name="Lindquist E."/>
            <person name="Lobanov A."/>
            <person name="Lomsadze A."/>
            <person name="Malik S.B."/>
            <person name="Marsh M.E."/>
            <person name="Mackinder L."/>
            <person name="Mock T."/>
            <person name="Mueller-Roeber B."/>
            <person name="Pagarete A."/>
            <person name="Parker M."/>
            <person name="Probert I."/>
            <person name="Quesneville H."/>
            <person name="Raines C."/>
            <person name="Rensing S.A."/>
            <person name="Riano-Pachon D.M."/>
            <person name="Richier S."/>
            <person name="Rokitta S."/>
            <person name="Shiraiwa Y."/>
            <person name="Soanes D.M."/>
            <person name="van der Giezen M."/>
            <person name="Wahlund T.M."/>
            <person name="Williams B."/>
            <person name="Wilson W."/>
            <person name="Wolfe G."/>
            <person name="Wurch L.L."/>
        </authorList>
    </citation>
    <scope>NUCLEOTIDE SEQUENCE</scope>
</reference>
<dbReference type="EnsemblProtists" id="EOD10574">
    <property type="protein sequence ID" value="EOD10574"/>
    <property type="gene ID" value="EMIHUDRAFT_248313"/>
</dbReference>
<feature type="chain" id="PRO_5044252196" evidence="1">
    <location>
        <begin position="18"/>
        <end position="304"/>
    </location>
</feature>
<dbReference type="RefSeq" id="XP_005763003.1">
    <property type="nucleotide sequence ID" value="XM_005762946.1"/>
</dbReference>
<name>A0A0D3IH39_EMIH1</name>
<dbReference type="GeneID" id="17256725"/>
<dbReference type="KEGG" id="ehx:EMIHUDRAFT_248313"/>
<sequence length="304" mass="32588">MQLLLSSFATLLRFTCARLPLIHMNVVDRTPPWSFNFTGVEPTYTVTDWAAARSVMAEYLNVARASRGAMFSGWTCAGDKLSCREAFGDASFAAEHLVAARETLAKLQAVATLEEVRVYTPAADAALMEAAREAFSADVQLLELDGGATALVRPWGGMSRGSEFCSLTVDFAVSDWAAAAPLMQRCVELAVVEGKGCIYFGFSRNAGCQLVCRSAYATADALEAHLRGASPLAAAVGTLSEDGEIATLDAARLDAPAATLEAMRADTLEYHGCKVQPFSIDPREGGFQRFELTGYNMGLLDLNK</sequence>
<dbReference type="PaxDb" id="2903-EOD10574"/>